<feature type="region of interest" description="Disordered" evidence="1">
    <location>
        <begin position="119"/>
        <end position="149"/>
    </location>
</feature>
<dbReference type="GO" id="GO:0036089">
    <property type="term" value="P:cleavage furrow formation"/>
    <property type="evidence" value="ECO:0007669"/>
    <property type="project" value="TreeGrafter"/>
</dbReference>
<evidence type="ECO:0000313" key="5">
    <source>
        <dbReference type="Proteomes" id="UP000285301"/>
    </source>
</evidence>
<feature type="region of interest" description="Disordered" evidence="1">
    <location>
        <begin position="375"/>
        <end position="413"/>
    </location>
</feature>
<evidence type="ECO:0000259" key="2">
    <source>
        <dbReference type="PROSITE" id="PS00028"/>
    </source>
</evidence>
<dbReference type="STRING" id="1965070.A0A3S3PU97"/>
<dbReference type="GO" id="GO:0051295">
    <property type="term" value="P:establishment of meiotic spindle localization"/>
    <property type="evidence" value="ECO:0007669"/>
    <property type="project" value="TreeGrafter"/>
</dbReference>
<dbReference type="EMBL" id="NCKU01003046">
    <property type="protein sequence ID" value="RWS08290.1"/>
    <property type="molecule type" value="Genomic_DNA"/>
</dbReference>
<dbReference type="GO" id="GO:0040038">
    <property type="term" value="P:polar body extrusion after meiotic divisions"/>
    <property type="evidence" value="ECO:0007669"/>
    <property type="project" value="TreeGrafter"/>
</dbReference>
<feature type="compositionally biased region" description="Basic and acidic residues" evidence="1">
    <location>
        <begin position="315"/>
        <end position="329"/>
    </location>
</feature>
<organism evidence="4 5">
    <name type="scientific">Dinothrombium tinctorium</name>
    <dbReference type="NCBI Taxonomy" id="1965070"/>
    <lineage>
        <taxon>Eukaryota</taxon>
        <taxon>Metazoa</taxon>
        <taxon>Ecdysozoa</taxon>
        <taxon>Arthropoda</taxon>
        <taxon>Chelicerata</taxon>
        <taxon>Arachnida</taxon>
        <taxon>Acari</taxon>
        <taxon>Acariformes</taxon>
        <taxon>Trombidiformes</taxon>
        <taxon>Prostigmata</taxon>
        <taxon>Anystina</taxon>
        <taxon>Parasitengona</taxon>
        <taxon>Trombidioidea</taxon>
        <taxon>Trombidiidae</taxon>
        <taxon>Dinothrombium</taxon>
    </lineage>
</organism>
<gene>
    <name evidence="3" type="ORF">B4U79_01591</name>
    <name evidence="4" type="ORF">B4U79_06905</name>
</gene>
<dbReference type="GO" id="GO:0030659">
    <property type="term" value="C:cytoplasmic vesicle membrane"/>
    <property type="evidence" value="ECO:0007669"/>
    <property type="project" value="TreeGrafter"/>
</dbReference>
<feature type="compositionally biased region" description="Polar residues" evidence="1">
    <location>
        <begin position="388"/>
        <end position="413"/>
    </location>
</feature>
<feature type="non-terminal residue" evidence="4">
    <location>
        <position position="1"/>
    </location>
</feature>
<feature type="region of interest" description="Disordered" evidence="1">
    <location>
        <begin position="38"/>
        <end position="94"/>
    </location>
</feature>
<dbReference type="GO" id="GO:0051639">
    <property type="term" value="P:actin filament network formation"/>
    <property type="evidence" value="ECO:0007669"/>
    <property type="project" value="TreeGrafter"/>
</dbReference>
<dbReference type="PANTHER" id="PTHR21345:SF3">
    <property type="entry name" value="PROTEIN SPIRE"/>
    <property type="match status" value="1"/>
</dbReference>
<dbReference type="InterPro" id="IPR029901">
    <property type="entry name" value="Spire"/>
</dbReference>
<feature type="compositionally biased region" description="Low complexity" evidence="1">
    <location>
        <begin position="68"/>
        <end position="80"/>
    </location>
</feature>
<dbReference type="PANTHER" id="PTHR21345">
    <property type="entry name" value="SPIRE"/>
    <property type="match status" value="1"/>
</dbReference>
<keyword evidence="5" id="KW-1185">Reference proteome</keyword>
<feature type="compositionally biased region" description="Basic and acidic residues" evidence="1">
    <location>
        <begin position="1"/>
        <end position="12"/>
    </location>
</feature>
<proteinExistence type="predicted"/>
<dbReference type="GO" id="GO:0030041">
    <property type="term" value="P:actin filament polymerization"/>
    <property type="evidence" value="ECO:0007669"/>
    <property type="project" value="TreeGrafter"/>
</dbReference>
<sequence>ETSRTKLDENDKTPQPQRRLIKADLTLRLSNNYEDEDDLHLDLPAGEKHEDVFENDGEESVDARANETLASKATTAAATSDSHETRSQTPKSGNLKKRFSFKNFARALSFERHERRHSISVCESPSGKSSSVEKADFQESNNNQTSDELVIDPNEDTRERVASIWAATAWGKTYDCLSLTLDEVQHIRSVLTKAELESLGVTKSIRDDLEKGKICFTCLKTRFSFFGPWPIRCKLCERLICEKCCTQMHVPTEHYAEIPIYMLSPTPTPSPPGDEDPNFFPSFPQNILSSDEELKQQPSKSRKSKLLRALTLSRTESKQNKTEVKESKSNESSFKPLSNLERRRNGPLMKLCRDCKLLVRHIIDVGHANYDSSFGKTWPRKNKRIPSRGSSQSSRTDAEYNTTNEEIAQKAIT</sequence>
<reference evidence="4 5" key="1">
    <citation type="journal article" date="2018" name="Gigascience">
        <title>Genomes of trombidid mites reveal novel predicted allergens and laterally-transferred genes associated with secondary metabolism.</title>
        <authorList>
            <person name="Dong X."/>
            <person name="Chaisiri K."/>
            <person name="Xia D."/>
            <person name="Armstrong S.D."/>
            <person name="Fang Y."/>
            <person name="Donnelly M.J."/>
            <person name="Kadowaki T."/>
            <person name="McGarry J.W."/>
            <person name="Darby A.C."/>
            <person name="Makepeace B.L."/>
        </authorList>
    </citation>
    <scope>NUCLEOTIDE SEQUENCE [LARGE SCALE GENOMIC DNA]</scope>
    <source>
        <strain evidence="4">UoL-WK</strain>
    </source>
</reference>
<dbReference type="GO" id="GO:0048193">
    <property type="term" value="P:Golgi vesicle transport"/>
    <property type="evidence" value="ECO:0007669"/>
    <property type="project" value="TreeGrafter"/>
</dbReference>
<feature type="compositionally biased region" description="Polar residues" evidence="1">
    <location>
        <begin position="121"/>
        <end position="130"/>
    </location>
</feature>
<dbReference type="PROSITE" id="PS00028">
    <property type="entry name" value="ZINC_FINGER_C2H2_1"/>
    <property type="match status" value="1"/>
</dbReference>
<feature type="non-terminal residue" evidence="4">
    <location>
        <position position="413"/>
    </location>
</feature>
<dbReference type="GO" id="GO:0003779">
    <property type="term" value="F:actin binding"/>
    <property type="evidence" value="ECO:0007669"/>
    <property type="project" value="InterPro"/>
</dbReference>
<dbReference type="InterPro" id="IPR011011">
    <property type="entry name" value="Znf_FYVE_PHD"/>
</dbReference>
<dbReference type="SUPFAM" id="SSF57903">
    <property type="entry name" value="FYVE/PHD zinc finger"/>
    <property type="match status" value="1"/>
</dbReference>
<dbReference type="GO" id="GO:0045010">
    <property type="term" value="P:actin nucleation"/>
    <property type="evidence" value="ECO:0007669"/>
    <property type="project" value="InterPro"/>
</dbReference>
<evidence type="ECO:0000256" key="1">
    <source>
        <dbReference type="SAM" id="MobiDB-lite"/>
    </source>
</evidence>
<protein>
    <submittedName>
        <fullName evidence="4">Protein spire 1-like protein</fullName>
    </submittedName>
</protein>
<dbReference type="InterPro" id="IPR013087">
    <property type="entry name" value="Znf_C2H2_type"/>
</dbReference>
<dbReference type="GO" id="GO:0005938">
    <property type="term" value="C:cell cortex"/>
    <property type="evidence" value="ECO:0007669"/>
    <property type="project" value="TreeGrafter"/>
</dbReference>
<dbReference type="OrthoDB" id="10043757at2759"/>
<feature type="region of interest" description="Disordered" evidence="1">
    <location>
        <begin position="1"/>
        <end position="23"/>
    </location>
</feature>
<evidence type="ECO:0000313" key="4">
    <source>
        <dbReference type="EMBL" id="RWS08290.1"/>
    </source>
</evidence>
<evidence type="ECO:0000313" key="3">
    <source>
        <dbReference type="EMBL" id="RWS08201.1"/>
    </source>
</evidence>
<name>A0A3S3PU97_9ACAR</name>
<feature type="domain" description="C2H2-type" evidence="2">
    <location>
        <begin position="233"/>
        <end position="254"/>
    </location>
</feature>
<dbReference type="Proteomes" id="UP000285301">
    <property type="component" value="Unassembled WGS sequence"/>
</dbReference>
<dbReference type="GO" id="GO:0008017">
    <property type="term" value="F:microtubule binding"/>
    <property type="evidence" value="ECO:0007669"/>
    <property type="project" value="TreeGrafter"/>
</dbReference>
<comment type="caution">
    <text evidence="4">The sequence shown here is derived from an EMBL/GenBank/DDBJ whole genome shotgun (WGS) entry which is preliminary data.</text>
</comment>
<dbReference type="EMBL" id="NCKU01003081">
    <property type="protein sequence ID" value="RWS08201.1"/>
    <property type="molecule type" value="Genomic_DNA"/>
</dbReference>
<feature type="region of interest" description="Disordered" evidence="1">
    <location>
        <begin position="291"/>
        <end position="341"/>
    </location>
</feature>
<feature type="compositionally biased region" description="Polar residues" evidence="1">
    <location>
        <begin position="138"/>
        <end position="147"/>
    </location>
</feature>
<dbReference type="AlphaFoldDB" id="A0A3S3PU97"/>
<reference evidence="4" key="2">
    <citation type="submission" date="2018-11" db="EMBL/GenBank/DDBJ databases">
        <title>Trombidioid mite genomics.</title>
        <authorList>
            <person name="Dong X."/>
        </authorList>
    </citation>
    <scope>NUCLEOTIDE SEQUENCE</scope>
    <source>
        <strain evidence="4">UoL-WK</strain>
    </source>
</reference>
<accession>A0A3S3PU97</accession>